<dbReference type="Pfam" id="PF00990">
    <property type="entry name" value="GGDEF"/>
    <property type="match status" value="1"/>
</dbReference>
<dbReference type="PANTHER" id="PTHR44757:SF2">
    <property type="entry name" value="BIOFILM ARCHITECTURE MAINTENANCE PROTEIN MBAA"/>
    <property type="match status" value="1"/>
</dbReference>
<dbReference type="InterPro" id="IPR043128">
    <property type="entry name" value="Rev_trsase/Diguanyl_cyclase"/>
</dbReference>
<dbReference type="EMBL" id="BMOL01000012">
    <property type="protein sequence ID" value="GGL86408.1"/>
    <property type="molecule type" value="Genomic_DNA"/>
</dbReference>
<feature type="domain" description="GGDEF" evidence="1">
    <location>
        <begin position="16"/>
        <end position="149"/>
    </location>
</feature>
<dbReference type="PANTHER" id="PTHR44757">
    <property type="entry name" value="DIGUANYLATE CYCLASE DGCP"/>
    <property type="match status" value="1"/>
</dbReference>
<comment type="caution">
    <text evidence="2">The sequence shown here is derived from an EMBL/GenBank/DDBJ whole genome shotgun (WGS) entry which is preliminary data.</text>
</comment>
<protein>
    <recommendedName>
        <fullName evidence="1">GGDEF domain-containing protein</fullName>
    </recommendedName>
</protein>
<dbReference type="InterPro" id="IPR052155">
    <property type="entry name" value="Biofilm_reg_signaling"/>
</dbReference>
<dbReference type="RefSeq" id="WP_188972556.1">
    <property type="nucleotide sequence ID" value="NZ_BMOL01000012.1"/>
</dbReference>
<keyword evidence="3" id="KW-1185">Reference proteome</keyword>
<dbReference type="InterPro" id="IPR029787">
    <property type="entry name" value="Nucleotide_cyclase"/>
</dbReference>
<dbReference type="CDD" id="cd01949">
    <property type="entry name" value="GGDEF"/>
    <property type="match status" value="1"/>
</dbReference>
<dbReference type="Gene3D" id="3.30.70.270">
    <property type="match status" value="1"/>
</dbReference>
<dbReference type="SUPFAM" id="SSF55073">
    <property type="entry name" value="Nucleotide cyclase"/>
    <property type="match status" value="1"/>
</dbReference>
<sequence>MERLVQELMRVERNSAHLAVMFVDLDDFKCVNDSLGYAAGDAVLREIAERMQRALRPRETIARVGGDEFVVVAADLQGAPHAARVARQVQEAVMRPICVAGEEVTVGCSVGISLSSQDGTQADDLLRLADLAMYEIKKEGKSAVHFYSPNRPSQT</sequence>
<evidence type="ECO:0000259" key="1">
    <source>
        <dbReference type="PROSITE" id="PS50887"/>
    </source>
</evidence>
<accession>A0ABQ2GD74</accession>
<evidence type="ECO:0000313" key="2">
    <source>
        <dbReference type="EMBL" id="GGL86408.1"/>
    </source>
</evidence>
<dbReference type="SMART" id="SM00267">
    <property type="entry name" value="GGDEF"/>
    <property type="match status" value="1"/>
</dbReference>
<gene>
    <name evidence="2" type="ORF">GCM10010840_25490</name>
</gene>
<proteinExistence type="predicted"/>
<organism evidence="2 3">
    <name type="scientific">Deinococcus aerolatus</name>
    <dbReference type="NCBI Taxonomy" id="522487"/>
    <lineage>
        <taxon>Bacteria</taxon>
        <taxon>Thermotogati</taxon>
        <taxon>Deinococcota</taxon>
        <taxon>Deinococci</taxon>
        <taxon>Deinococcales</taxon>
        <taxon>Deinococcaceae</taxon>
        <taxon>Deinococcus</taxon>
    </lineage>
</organism>
<dbReference type="Proteomes" id="UP000639973">
    <property type="component" value="Unassembled WGS sequence"/>
</dbReference>
<name>A0ABQ2GD74_9DEIO</name>
<evidence type="ECO:0000313" key="3">
    <source>
        <dbReference type="Proteomes" id="UP000639973"/>
    </source>
</evidence>
<dbReference type="PROSITE" id="PS50887">
    <property type="entry name" value="GGDEF"/>
    <property type="match status" value="1"/>
</dbReference>
<dbReference type="InterPro" id="IPR000160">
    <property type="entry name" value="GGDEF_dom"/>
</dbReference>
<reference evidence="3" key="1">
    <citation type="journal article" date="2019" name="Int. J. Syst. Evol. Microbiol.">
        <title>The Global Catalogue of Microorganisms (GCM) 10K type strain sequencing project: providing services to taxonomists for standard genome sequencing and annotation.</title>
        <authorList>
            <consortium name="The Broad Institute Genomics Platform"/>
            <consortium name="The Broad Institute Genome Sequencing Center for Infectious Disease"/>
            <person name="Wu L."/>
            <person name="Ma J."/>
        </authorList>
    </citation>
    <scope>NUCLEOTIDE SEQUENCE [LARGE SCALE GENOMIC DNA]</scope>
    <source>
        <strain evidence="3">JCM 15442</strain>
    </source>
</reference>
<dbReference type="NCBIfam" id="TIGR00254">
    <property type="entry name" value="GGDEF"/>
    <property type="match status" value="1"/>
</dbReference>